<dbReference type="InterPro" id="IPR015942">
    <property type="entry name" value="Asp/Glu/hydantoin_racemase"/>
</dbReference>
<dbReference type="STRING" id="36022.A0A1V2KZ32"/>
<dbReference type="SUPFAM" id="SSF51735">
    <property type="entry name" value="NAD(P)-binding Rossmann-fold domains"/>
    <property type="match status" value="1"/>
</dbReference>
<sequence length="613" mass="68152">MPTDKSIDNNIDTMTTSSLNNLPFVGVNDKIKVLLLNPNSTEIMTINCLKMAKEHLAPDVTVYGFTASKPAPTTIECHLDGVLSAAAAFRDAYDYIGQVDAVLVACFSDHPLTNCIREEFDIPVCGIFEASIYTARLLGGKFGILTTVQRSSIRHGHAVKAMGLDGFCAGLLSTNLKVAELHTKPREEVLALLADRATKLVEQGADTLILGCAGMSDMQQAVTEAVQDKGVQVIDGVVSGLNLLTGVVRSGLKTSSFGLFCRKTMVATKPRVLYVPWDNPVHDEEAWKTLNDNFDLIIYDFDTVEEYMDELRKPGHGRIGYIDAICRSTWLKSNPYIHHYILRDEAVRLLPDSCKLICQSGHGFDIVDVEYLTSRNVVFCNSPDSCTRATADVGVFLILNAFRYLTLAEHCVRTPGKYYDSQEIANIADDPNGKTLGIVGLGDIGILVAKTCQSLGMRVVYHNRKNKNIEGMEYCATVDELFAQADCIFIACPYTPQTHHLVNEESFKKMKPKVRIVNIARGPIVKESAVIDAIERNQLVGAGFDVHEFEPKIDERLLNNWKITLTPHIGVCTRDSFQNFEKKCVKNMMQFFYQQEKPHTAVNPEVYDKLYSK</sequence>
<evidence type="ECO:0000313" key="4">
    <source>
        <dbReference type="EMBL" id="ONH64908.1"/>
    </source>
</evidence>
<evidence type="ECO:0000259" key="2">
    <source>
        <dbReference type="Pfam" id="PF00389"/>
    </source>
</evidence>
<dbReference type="CDD" id="cd12168">
    <property type="entry name" value="Mand_dh_like"/>
    <property type="match status" value="1"/>
</dbReference>
<evidence type="ECO:0000313" key="5">
    <source>
        <dbReference type="Proteomes" id="UP000189513"/>
    </source>
</evidence>
<dbReference type="AlphaFoldDB" id="A0A1V2KZ32"/>
<dbReference type="PANTHER" id="PTHR28047:SF6">
    <property type="entry name" value="CN HYDROLASE DOMAIN-CONTAINING PROTEIN"/>
    <property type="match status" value="1"/>
</dbReference>
<dbReference type="Pfam" id="PF02826">
    <property type="entry name" value="2-Hacid_dh_C"/>
    <property type="match status" value="1"/>
</dbReference>
<gene>
    <name evidence="4" type="ORF">BON22_5170</name>
</gene>
<dbReference type="InterPro" id="IPR006139">
    <property type="entry name" value="D-isomer_2_OHA_DH_cat_dom"/>
</dbReference>
<dbReference type="Gene3D" id="3.40.50.12500">
    <property type="match status" value="1"/>
</dbReference>
<proteinExistence type="inferred from homology"/>
<dbReference type="Gene3D" id="3.40.50.720">
    <property type="entry name" value="NAD(P)-binding Rossmann-like Domain"/>
    <property type="match status" value="2"/>
</dbReference>
<dbReference type="Pfam" id="PF01177">
    <property type="entry name" value="Asp_Glu_race"/>
    <property type="match status" value="1"/>
</dbReference>
<dbReference type="Pfam" id="PF00389">
    <property type="entry name" value="2-Hacid_dh"/>
    <property type="match status" value="1"/>
</dbReference>
<dbReference type="InterPro" id="IPR006140">
    <property type="entry name" value="D-isomer_DH_NAD-bd"/>
</dbReference>
<dbReference type="InterPro" id="IPR036291">
    <property type="entry name" value="NAD(P)-bd_dom_sf"/>
</dbReference>
<feature type="domain" description="D-isomer specific 2-hydroxyacid dehydrogenase catalytic" evidence="2">
    <location>
        <begin position="350"/>
        <end position="603"/>
    </location>
</feature>
<feature type="domain" description="D-isomer specific 2-hydroxyacid dehydrogenase NAD-binding" evidence="3">
    <location>
        <begin position="396"/>
        <end position="570"/>
    </location>
</feature>
<dbReference type="PANTHER" id="PTHR28047">
    <property type="entry name" value="PROTEIN DCG1"/>
    <property type="match status" value="1"/>
</dbReference>
<dbReference type="SUPFAM" id="SSF52283">
    <property type="entry name" value="Formate/glycerate dehydrogenase catalytic domain-like"/>
    <property type="match status" value="1"/>
</dbReference>
<keyword evidence="5" id="KW-1185">Reference proteome</keyword>
<dbReference type="VEuPathDB" id="FungiDB:BON22_5170"/>
<evidence type="ECO:0000256" key="1">
    <source>
        <dbReference type="ARBA" id="ARBA00038414"/>
    </source>
</evidence>
<dbReference type="Proteomes" id="UP000189513">
    <property type="component" value="Unassembled WGS sequence"/>
</dbReference>
<accession>A0A1V2KZ32</accession>
<dbReference type="GO" id="GO:0047661">
    <property type="term" value="F:amino-acid racemase activity"/>
    <property type="evidence" value="ECO:0007669"/>
    <property type="project" value="InterPro"/>
</dbReference>
<evidence type="ECO:0000259" key="3">
    <source>
        <dbReference type="Pfam" id="PF02826"/>
    </source>
</evidence>
<reference evidence="5" key="1">
    <citation type="journal article" date="2017" name="Genome Announc.">
        <title>Genome sequences of Cyberlindnera fabianii 65, Pichia kudriavzevii 129, and Saccharomyces cerevisiae 131 isolated from fermented masau fruits in Zimbabwe.</title>
        <authorList>
            <person name="van Rijswijck I.M.H."/>
            <person name="Derks M.F.L."/>
            <person name="Abee T."/>
            <person name="de Ridder D."/>
            <person name="Smid E.J."/>
        </authorList>
    </citation>
    <scope>NUCLEOTIDE SEQUENCE [LARGE SCALE GENOMIC DNA]</scope>
    <source>
        <strain evidence="5">65</strain>
    </source>
</reference>
<name>A0A1V2KZ32_CYBFA</name>
<dbReference type="EMBL" id="MPUK01000015">
    <property type="protein sequence ID" value="ONH64908.1"/>
    <property type="molecule type" value="Genomic_DNA"/>
</dbReference>
<organism evidence="4 5">
    <name type="scientific">Cyberlindnera fabianii</name>
    <name type="common">Yeast</name>
    <name type="synonym">Hansenula fabianii</name>
    <dbReference type="NCBI Taxonomy" id="36022"/>
    <lineage>
        <taxon>Eukaryota</taxon>
        <taxon>Fungi</taxon>
        <taxon>Dikarya</taxon>
        <taxon>Ascomycota</taxon>
        <taxon>Saccharomycotina</taxon>
        <taxon>Saccharomycetes</taxon>
        <taxon>Phaffomycetales</taxon>
        <taxon>Phaffomycetaceae</taxon>
        <taxon>Cyberlindnera</taxon>
    </lineage>
</organism>
<dbReference type="InterPro" id="IPR052186">
    <property type="entry name" value="Hydantoin_racemase-like"/>
</dbReference>
<dbReference type="GO" id="GO:0051287">
    <property type="term" value="F:NAD binding"/>
    <property type="evidence" value="ECO:0007669"/>
    <property type="project" value="InterPro"/>
</dbReference>
<comment type="caution">
    <text evidence="4">The sequence shown here is derived from an EMBL/GenBank/DDBJ whole genome shotgun (WGS) entry which is preliminary data.</text>
</comment>
<dbReference type="GO" id="GO:0016616">
    <property type="term" value="F:oxidoreductase activity, acting on the CH-OH group of donors, NAD or NADP as acceptor"/>
    <property type="evidence" value="ECO:0007669"/>
    <property type="project" value="InterPro"/>
</dbReference>
<dbReference type="InterPro" id="IPR053714">
    <property type="entry name" value="Iso_Racemase_Enz_sf"/>
</dbReference>
<protein>
    <submittedName>
        <fullName evidence="4">Glyoxylate reductase 1</fullName>
    </submittedName>
</protein>
<comment type="similarity">
    <text evidence="1">Belongs to the HyuE racemase family.</text>
</comment>